<dbReference type="InterPro" id="IPR057670">
    <property type="entry name" value="SH3_retrovirus"/>
</dbReference>
<accession>A0A1X7T2R9</accession>
<reference evidence="2" key="1">
    <citation type="submission" date="2017-05" db="UniProtKB">
        <authorList>
            <consortium name="EnsemblMetazoa"/>
        </authorList>
    </citation>
    <scope>IDENTIFICATION</scope>
</reference>
<organism evidence="2">
    <name type="scientific">Amphimedon queenslandica</name>
    <name type="common">Sponge</name>
    <dbReference type="NCBI Taxonomy" id="400682"/>
    <lineage>
        <taxon>Eukaryota</taxon>
        <taxon>Metazoa</taxon>
        <taxon>Porifera</taxon>
        <taxon>Demospongiae</taxon>
        <taxon>Heteroscleromorpha</taxon>
        <taxon>Haplosclerida</taxon>
        <taxon>Niphatidae</taxon>
        <taxon>Amphimedon</taxon>
    </lineage>
</organism>
<dbReference type="Pfam" id="PF25597">
    <property type="entry name" value="SH3_retrovirus"/>
    <property type="match status" value="1"/>
</dbReference>
<evidence type="ECO:0000313" key="2">
    <source>
        <dbReference type="EnsemblMetazoa" id="Aqu2.1.08655_001"/>
    </source>
</evidence>
<protein>
    <recommendedName>
        <fullName evidence="1">Retroviral polymerase SH3-like domain-containing protein</fullName>
    </recommendedName>
</protein>
<dbReference type="AlphaFoldDB" id="A0A1X7T2R9"/>
<sequence>MKDKSWIRNQKYVFLGYPGTRKGYWLYDVQKPKVVKLNVTKFVLWLRVILKDLA</sequence>
<dbReference type="InParanoid" id="A0A1X7T2R9"/>
<evidence type="ECO:0000259" key="1">
    <source>
        <dbReference type="Pfam" id="PF25597"/>
    </source>
</evidence>
<feature type="domain" description="Retroviral polymerase SH3-like" evidence="1">
    <location>
        <begin position="8"/>
        <end position="35"/>
    </location>
</feature>
<name>A0A1X7T2R9_AMPQE</name>
<dbReference type="EnsemblMetazoa" id="Aqu2.1.08655_001">
    <property type="protein sequence ID" value="Aqu2.1.08655_001"/>
    <property type="gene ID" value="Aqu2.1.08655"/>
</dbReference>
<proteinExistence type="predicted"/>